<evidence type="ECO:0000256" key="3">
    <source>
        <dbReference type="ARBA" id="ARBA00022475"/>
    </source>
</evidence>
<comment type="caution">
    <text evidence="9">The sequence shown here is derived from an EMBL/GenBank/DDBJ whole genome shotgun (WGS) entry which is preliminary data.</text>
</comment>
<dbReference type="InterPro" id="IPR005829">
    <property type="entry name" value="Sugar_transporter_CS"/>
</dbReference>
<evidence type="ECO:0000256" key="1">
    <source>
        <dbReference type="ARBA" id="ARBA00004651"/>
    </source>
</evidence>
<feature type="transmembrane region" description="Helical" evidence="7">
    <location>
        <begin position="156"/>
        <end position="177"/>
    </location>
</feature>
<dbReference type="OrthoDB" id="7375466at2"/>
<evidence type="ECO:0000256" key="6">
    <source>
        <dbReference type="ARBA" id="ARBA00023136"/>
    </source>
</evidence>
<dbReference type="SUPFAM" id="SSF103473">
    <property type="entry name" value="MFS general substrate transporter"/>
    <property type="match status" value="1"/>
</dbReference>
<accession>A0A3D9V7Z8</accession>
<dbReference type="GO" id="GO:0005886">
    <property type="term" value="C:plasma membrane"/>
    <property type="evidence" value="ECO:0007669"/>
    <property type="project" value="UniProtKB-SubCell"/>
</dbReference>
<keyword evidence="3" id="KW-1003">Cell membrane</keyword>
<feature type="transmembrane region" description="Helical" evidence="7">
    <location>
        <begin position="183"/>
        <end position="203"/>
    </location>
</feature>
<keyword evidence="2" id="KW-0813">Transport</keyword>
<feature type="transmembrane region" description="Helical" evidence="7">
    <location>
        <begin position="370"/>
        <end position="393"/>
    </location>
</feature>
<dbReference type="EMBL" id="QTUC01000001">
    <property type="protein sequence ID" value="REF37589.1"/>
    <property type="molecule type" value="Genomic_DNA"/>
</dbReference>
<evidence type="ECO:0000313" key="9">
    <source>
        <dbReference type="EMBL" id="REF37589.1"/>
    </source>
</evidence>
<reference evidence="9 10" key="1">
    <citation type="submission" date="2018-08" db="EMBL/GenBank/DDBJ databases">
        <title>Sequencing the genomes of 1000 actinobacteria strains.</title>
        <authorList>
            <person name="Klenk H.-P."/>
        </authorList>
    </citation>
    <scope>NUCLEOTIDE SEQUENCE [LARGE SCALE GENOMIC DNA]</scope>
    <source>
        <strain evidence="9 10">DSM 22891</strain>
    </source>
</reference>
<dbReference type="PROSITE" id="PS00216">
    <property type="entry name" value="SUGAR_TRANSPORT_1"/>
    <property type="match status" value="1"/>
</dbReference>
<keyword evidence="5 7" id="KW-1133">Transmembrane helix</keyword>
<feature type="domain" description="Major facilitator superfamily (MFS) profile" evidence="8">
    <location>
        <begin position="28"/>
        <end position="474"/>
    </location>
</feature>
<dbReference type="PANTHER" id="PTHR42718">
    <property type="entry name" value="MAJOR FACILITATOR SUPERFAMILY MULTIDRUG TRANSPORTER MFSC"/>
    <property type="match status" value="1"/>
</dbReference>
<dbReference type="InterPro" id="IPR011701">
    <property type="entry name" value="MFS"/>
</dbReference>
<evidence type="ECO:0000256" key="5">
    <source>
        <dbReference type="ARBA" id="ARBA00022989"/>
    </source>
</evidence>
<keyword evidence="6 7" id="KW-0472">Membrane</keyword>
<dbReference type="InterPro" id="IPR036259">
    <property type="entry name" value="MFS_trans_sf"/>
</dbReference>
<comment type="subcellular location">
    <subcellularLocation>
        <location evidence="1">Cell membrane</location>
        <topology evidence="1">Multi-pass membrane protein</topology>
    </subcellularLocation>
</comment>
<organism evidence="9 10">
    <name type="scientific">Thermasporomyces composti</name>
    <dbReference type="NCBI Taxonomy" id="696763"/>
    <lineage>
        <taxon>Bacteria</taxon>
        <taxon>Bacillati</taxon>
        <taxon>Actinomycetota</taxon>
        <taxon>Actinomycetes</taxon>
        <taxon>Propionibacteriales</taxon>
        <taxon>Nocardioidaceae</taxon>
        <taxon>Thermasporomyces</taxon>
    </lineage>
</organism>
<feature type="transmembrane region" description="Helical" evidence="7">
    <location>
        <begin position="239"/>
        <end position="257"/>
    </location>
</feature>
<evidence type="ECO:0000313" key="10">
    <source>
        <dbReference type="Proteomes" id="UP000256485"/>
    </source>
</evidence>
<feature type="transmembrane region" description="Helical" evidence="7">
    <location>
        <begin position="450"/>
        <end position="470"/>
    </location>
</feature>
<dbReference type="CDD" id="cd17321">
    <property type="entry name" value="MFS_MMR_MDR_like"/>
    <property type="match status" value="1"/>
</dbReference>
<dbReference type="Gene3D" id="1.20.1250.20">
    <property type="entry name" value="MFS general substrate transporter like domains"/>
    <property type="match status" value="1"/>
</dbReference>
<dbReference type="GO" id="GO:0022857">
    <property type="term" value="F:transmembrane transporter activity"/>
    <property type="evidence" value="ECO:0007669"/>
    <property type="project" value="InterPro"/>
</dbReference>
<sequence length="477" mass="48159">MSSEHRGPAVATSAATSAPPPRREFQAAFAVIAVTQATLVAAITVITLGLPAIQRDFGVDQPDVALVTSAYGLSFGGLLLLGGRVVDLLGRRRAFTLGVGVFGGGSAVGALAPSVWVLVVGRFLQGCGAALAAPAALALLRAIVADPARRNRAFAFWGGLGAVGATVGLVLSGAVLTVGSWRWTLAIPAGVAILVVGLAPVLLPPSPRRPTRLDLTGAVLATAGVSALSYGMLRVGEPRGQWLGPAGVALLVAFVVAERRARDPLLPLTFLRPRRRASALLVIHLTAAAMSTLLFLLTLYFRQAHHLAPFATALAFLPYSLVQLAAGAFAGTLVGRFGPRQVTVAGLGVAAIGLLLLSRLDADAVYDGALLAGLVVFALGAGMAFAGATVAAVDDVPDRAVGLAGGVVNTALETGPTVGFAVLVSLASTHTARLIGEGVDPVLAAARGDALAFLAAAGGLLALAAFVVSAPESRHAR</sequence>
<evidence type="ECO:0000256" key="2">
    <source>
        <dbReference type="ARBA" id="ARBA00022448"/>
    </source>
</evidence>
<dbReference type="RefSeq" id="WP_115851026.1">
    <property type="nucleotide sequence ID" value="NZ_QTUC01000001.1"/>
</dbReference>
<evidence type="ECO:0000259" key="8">
    <source>
        <dbReference type="PROSITE" id="PS50850"/>
    </source>
</evidence>
<feature type="transmembrane region" description="Helical" evidence="7">
    <location>
        <begin position="64"/>
        <end position="82"/>
    </location>
</feature>
<feature type="transmembrane region" description="Helical" evidence="7">
    <location>
        <begin position="278"/>
        <end position="301"/>
    </location>
</feature>
<dbReference type="PANTHER" id="PTHR42718:SF46">
    <property type="entry name" value="BLR6921 PROTEIN"/>
    <property type="match status" value="1"/>
</dbReference>
<evidence type="ECO:0000256" key="4">
    <source>
        <dbReference type="ARBA" id="ARBA00022692"/>
    </source>
</evidence>
<dbReference type="Gene3D" id="1.20.1720.10">
    <property type="entry name" value="Multidrug resistance protein D"/>
    <property type="match status" value="1"/>
</dbReference>
<dbReference type="Pfam" id="PF07690">
    <property type="entry name" value="MFS_1"/>
    <property type="match status" value="1"/>
</dbReference>
<feature type="transmembrane region" description="Helical" evidence="7">
    <location>
        <begin position="215"/>
        <end position="233"/>
    </location>
</feature>
<feature type="transmembrane region" description="Helical" evidence="7">
    <location>
        <begin position="94"/>
        <end position="117"/>
    </location>
</feature>
<dbReference type="Proteomes" id="UP000256485">
    <property type="component" value="Unassembled WGS sequence"/>
</dbReference>
<feature type="transmembrane region" description="Helical" evidence="7">
    <location>
        <begin position="400"/>
        <end position="424"/>
    </location>
</feature>
<name>A0A3D9V7Z8_THECX</name>
<feature type="transmembrane region" description="Helical" evidence="7">
    <location>
        <begin position="27"/>
        <end position="52"/>
    </location>
</feature>
<dbReference type="InterPro" id="IPR020846">
    <property type="entry name" value="MFS_dom"/>
</dbReference>
<proteinExistence type="predicted"/>
<feature type="transmembrane region" description="Helical" evidence="7">
    <location>
        <begin position="123"/>
        <end position="144"/>
    </location>
</feature>
<protein>
    <submittedName>
        <fullName evidence="9">MFS transporter</fullName>
    </submittedName>
</protein>
<dbReference type="PROSITE" id="PS50850">
    <property type="entry name" value="MFS"/>
    <property type="match status" value="1"/>
</dbReference>
<feature type="transmembrane region" description="Helical" evidence="7">
    <location>
        <begin position="307"/>
        <end position="330"/>
    </location>
</feature>
<dbReference type="AlphaFoldDB" id="A0A3D9V7Z8"/>
<keyword evidence="4 7" id="KW-0812">Transmembrane</keyword>
<gene>
    <name evidence="9" type="ORF">DFJ64_3033</name>
</gene>
<keyword evidence="10" id="KW-1185">Reference proteome</keyword>
<feature type="transmembrane region" description="Helical" evidence="7">
    <location>
        <begin position="342"/>
        <end position="358"/>
    </location>
</feature>
<evidence type="ECO:0000256" key="7">
    <source>
        <dbReference type="SAM" id="Phobius"/>
    </source>
</evidence>